<keyword evidence="2" id="KW-0472">Membrane</keyword>
<protein>
    <submittedName>
        <fullName evidence="3">Uncharacterized protein</fullName>
    </submittedName>
</protein>
<dbReference type="HOGENOM" id="CLU_116230_0_0_14"/>
<name>F0QQC7_MYCSL</name>
<dbReference type="RefSeq" id="WP_013609651.1">
    <property type="nucleotide sequence ID" value="NC_015155.1"/>
</dbReference>
<dbReference type="STRING" id="768700.MSU_0153"/>
<accession>F0QQC7</accession>
<evidence type="ECO:0000313" key="4">
    <source>
        <dbReference type="Proteomes" id="UP000007484"/>
    </source>
</evidence>
<keyword evidence="2" id="KW-0812">Transmembrane</keyword>
<evidence type="ECO:0000313" key="3">
    <source>
        <dbReference type="EMBL" id="ADX97697.1"/>
    </source>
</evidence>
<sequence length="200" mass="23108">MSFLGASKIVALALSIIGSTVSGGAGFSYVLKNKNNSEIRKKRNLERQERERLRALMEEERAKAKKEVTLNEIADLNSGLKAEAFLKGMTDGTYRCWQWTKSIHENPEVLGEQQCQQKIQEALGEDSENKPEKWFRSNLETAIAFFEKHFKPVINKYHVSREKKEGGWETKDLKCKYTEDTQDKRKVVVRCDKKNSWFLS</sequence>
<reference evidence="3 4" key="1">
    <citation type="journal article" date="2011" name="J. Bacteriol.">
        <title>Complete genome sequences of two hemotropic Mycoplasmas, Mycoplasma haemofelis strain Ohio2 and Mycoplasma suis strain Illinois.</title>
        <authorList>
            <person name="Messick J.B."/>
            <person name="Santos A.P."/>
            <person name="Guimaraes A.M."/>
        </authorList>
    </citation>
    <scope>NUCLEOTIDE SEQUENCE [LARGE SCALE GENOMIC DNA]</scope>
    <source>
        <strain evidence="3 4">Illinois</strain>
    </source>
</reference>
<gene>
    <name evidence="3" type="ordered locus">MSU_0153</name>
</gene>
<dbReference type="AlphaFoldDB" id="F0QQC7"/>
<organism evidence="3 4">
    <name type="scientific">Mycoplasma suis (strain Illinois)</name>
    <dbReference type="NCBI Taxonomy" id="768700"/>
    <lineage>
        <taxon>Bacteria</taxon>
        <taxon>Bacillati</taxon>
        <taxon>Mycoplasmatota</taxon>
        <taxon>Mollicutes</taxon>
        <taxon>Mycoplasmataceae</taxon>
        <taxon>Mycoplasma</taxon>
    </lineage>
</organism>
<keyword evidence="1" id="KW-0175">Coiled coil</keyword>
<keyword evidence="4" id="KW-1185">Reference proteome</keyword>
<dbReference type="EMBL" id="CP002525">
    <property type="protein sequence ID" value="ADX97697.1"/>
    <property type="molecule type" value="Genomic_DNA"/>
</dbReference>
<feature type="coiled-coil region" evidence="1">
    <location>
        <begin position="31"/>
        <end position="67"/>
    </location>
</feature>
<proteinExistence type="predicted"/>
<dbReference type="KEGG" id="mss:MSU_0153"/>
<dbReference type="Proteomes" id="UP000007484">
    <property type="component" value="Chromosome"/>
</dbReference>
<evidence type="ECO:0000256" key="2">
    <source>
        <dbReference type="SAM" id="Phobius"/>
    </source>
</evidence>
<feature type="transmembrane region" description="Helical" evidence="2">
    <location>
        <begin position="6"/>
        <end position="31"/>
    </location>
</feature>
<evidence type="ECO:0000256" key="1">
    <source>
        <dbReference type="SAM" id="Coils"/>
    </source>
</evidence>
<keyword evidence="2" id="KW-1133">Transmembrane helix</keyword>